<evidence type="ECO:0000256" key="2">
    <source>
        <dbReference type="SAM" id="Phobius"/>
    </source>
</evidence>
<proteinExistence type="predicted"/>
<feature type="compositionally biased region" description="Basic residues" evidence="1">
    <location>
        <begin position="242"/>
        <end position="254"/>
    </location>
</feature>
<comment type="caution">
    <text evidence="3">The sequence shown here is derived from an EMBL/GenBank/DDBJ whole genome shotgun (WGS) entry which is preliminary data.</text>
</comment>
<evidence type="ECO:0000313" key="3">
    <source>
        <dbReference type="EMBL" id="KAF7543177.1"/>
    </source>
</evidence>
<reference evidence="3" key="1">
    <citation type="submission" date="2020-03" db="EMBL/GenBank/DDBJ databases">
        <title>Draft Genome Sequence of Cylindrodendrum hubeiense.</title>
        <authorList>
            <person name="Buettner E."/>
            <person name="Kellner H."/>
        </authorList>
    </citation>
    <scope>NUCLEOTIDE SEQUENCE</scope>
    <source>
        <strain evidence="3">IHI 201604</strain>
    </source>
</reference>
<accession>A0A9P5GYH9</accession>
<keyword evidence="2" id="KW-0472">Membrane</keyword>
<dbReference type="Proteomes" id="UP000722485">
    <property type="component" value="Unassembled WGS sequence"/>
</dbReference>
<evidence type="ECO:0000313" key="4">
    <source>
        <dbReference type="Proteomes" id="UP000722485"/>
    </source>
</evidence>
<feature type="compositionally biased region" description="Basic and acidic residues" evidence="1">
    <location>
        <begin position="44"/>
        <end position="59"/>
    </location>
</feature>
<keyword evidence="4" id="KW-1185">Reference proteome</keyword>
<organism evidence="3 4">
    <name type="scientific">Cylindrodendrum hubeiense</name>
    <dbReference type="NCBI Taxonomy" id="595255"/>
    <lineage>
        <taxon>Eukaryota</taxon>
        <taxon>Fungi</taxon>
        <taxon>Dikarya</taxon>
        <taxon>Ascomycota</taxon>
        <taxon>Pezizomycotina</taxon>
        <taxon>Sordariomycetes</taxon>
        <taxon>Hypocreomycetidae</taxon>
        <taxon>Hypocreales</taxon>
        <taxon>Nectriaceae</taxon>
        <taxon>Cylindrodendrum</taxon>
    </lineage>
</organism>
<feature type="transmembrane region" description="Helical" evidence="2">
    <location>
        <begin position="210"/>
        <end position="229"/>
    </location>
</feature>
<feature type="compositionally biased region" description="Basic and acidic residues" evidence="1">
    <location>
        <begin position="10"/>
        <end position="34"/>
    </location>
</feature>
<keyword evidence="2" id="KW-1133">Transmembrane helix</keyword>
<gene>
    <name evidence="3" type="ORF">G7Z17_g10953</name>
</gene>
<name>A0A9P5GYH9_9HYPO</name>
<feature type="compositionally biased region" description="Low complexity" evidence="1">
    <location>
        <begin position="66"/>
        <end position="79"/>
    </location>
</feature>
<evidence type="ECO:0000256" key="1">
    <source>
        <dbReference type="SAM" id="MobiDB-lite"/>
    </source>
</evidence>
<feature type="region of interest" description="Disordered" evidence="1">
    <location>
        <begin position="1"/>
        <end position="79"/>
    </location>
</feature>
<feature type="region of interest" description="Disordered" evidence="1">
    <location>
        <begin position="119"/>
        <end position="145"/>
    </location>
</feature>
<dbReference type="AlphaFoldDB" id="A0A9P5GYH9"/>
<keyword evidence="2" id="KW-0812">Transmembrane</keyword>
<feature type="region of interest" description="Disordered" evidence="1">
    <location>
        <begin position="229"/>
        <end position="260"/>
    </location>
</feature>
<dbReference type="EMBL" id="JAANBB010000385">
    <property type="protein sequence ID" value="KAF7543177.1"/>
    <property type="molecule type" value="Genomic_DNA"/>
</dbReference>
<sequence length="260" mass="28127">MDGNSSKQQAAEHDPNERWIVREGQRLPEPRRDAGYPTMGQGHSELRKETTAGREETTRQRKTGLGKPVEPGQPVEPVEPVKPVKQRWLSRPPDCEQTANHEPRTTVAQQVVDSGAMTQGQANHAPGTHPPPCSDARGQQEVVPSTHGLADKRIAEARGGGRILFFFPPGAAHWPGAVAGLGWTRPDHTGPWQRWSLAMCPRSSQAQRRSGVVVVAVVAAVVVAVVAGGRGGGGRSGDRSARHLCQHPQQHPRQHMLDAP</sequence>
<protein>
    <submittedName>
        <fullName evidence="3">Uncharacterized protein</fullName>
    </submittedName>
</protein>